<evidence type="ECO:0000313" key="2">
    <source>
        <dbReference type="EMBL" id="MBB4901032.1"/>
    </source>
</evidence>
<comment type="caution">
    <text evidence="2">The sequence shown here is derived from an EMBL/GenBank/DDBJ whole genome shotgun (WGS) entry which is preliminary data.</text>
</comment>
<dbReference type="Proteomes" id="UP000579523">
    <property type="component" value="Unassembled WGS sequence"/>
</dbReference>
<evidence type="ECO:0008006" key="4">
    <source>
        <dbReference type="Google" id="ProtNLM"/>
    </source>
</evidence>
<evidence type="ECO:0000256" key="1">
    <source>
        <dbReference type="SAM" id="MobiDB-lite"/>
    </source>
</evidence>
<dbReference type="InterPro" id="IPR053714">
    <property type="entry name" value="Iso_Racemase_Enz_sf"/>
</dbReference>
<feature type="region of interest" description="Disordered" evidence="1">
    <location>
        <begin position="117"/>
        <end position="143"/>
    </location>
</feature>
<dbReference type="PANTHER" id="PTHR40267:SF1">
    <property type="entry name" value="BLR3294 PROTEIN"/>
    <property type="match status" value="1"/>
</dbReference>
<protein>
    <recommendedName>
        <fullName evidence="4">Decarboxylase</fullName>
    </recommendedName>
</protein>
<dbReference type="AlphaFoldDB" id="A0A7W7V8F6"/>
<dbReference type="InterPro" id="IPR026286">
    <property type="entry name" value="MaiA/AMDase"/>
</dbReference>
<sequence>MSLDLARLVGERAAPGDAVRTPTAVAPEAVAYARTSGSSAGGVVGERAVSEAVSRAGAADAPFPSCTNPPTCDVIPQLEAELRIPVISANQVTVWAALRRLGTRAVGPYQALIDRSARSGTVLPGQTSGAVPPEEEKQQEGWS</sequence>
<feature type="compositionally biased region" description="Basic and acidic residues" evidence="1">
    <location>
        <begin position="134"/>
        <end position="143"/>
    </location>
</feature>
<dbReference type="Gene3D" id="3.40.50.12500">
    <property type="match status" value="1"/>
</dbReference>
<dbReference type="PANTHER" id="PTHR40267">
    <property type="entry name" value="BLR3294 PROTEIN"/>
    <property type="match status" value="1"/>
</dbReference>
<keyword evidence="3" id="KW-1185">Reference proteome</keyword>
<organism evidence="2 3">
    <name type="scientific">Streptomyces griseomycini</name>
    <dbReference type="NCBI Taxonomy" id="66895"/>
    <lineage>
        <taxon>Bacteria</taxon>
        <taxon>Bacillati</taxon>
        <taxon>Actinomycetota</taxon>
        <taxon>Actinomycetes</taxon>
        <taxon>Kitasatosporales</taxon>
        <taxon>Streptomycetaceae</taxon>
        <taxon>Streptomyces</taxon>
    </lineage>
</organism>
<evidence type="ECO:0000313" key="3">
    <source>
        <dbReference type="Proteomes" id="UP000579523"/>
    </source>
</evidence>
<proteinExistence type="predicted"/>
<dbReference type="Pfam" id="PF17645">
    <property type="entry name" value="Amdase"/>
    <property type="match status" value="1"/>
</dbReference>
<dbReference type="EMBL" id="JACHJI010000009">
    <property type="protein sequence ID" value="MBB4901032.1"/>
    <property type="molecule type" value="Genomic_DNA"/>
</dbReference>
<reference evidence="2 3" key="1">
    <citation type="submission" date="2020-08" db="EMBL/GenBank/DDBJ databases">
        <title>Genomic Encyclopedia of Type Strains, Phase III (KMG-III): the genomes of soil and plant-associated and newly described type strains.</title>
        <authorList>
            <person name="Whitman W."/>
        </authorList>
    </citation>
    <scope>NUCLEOTIDE SEQUENCE [LARGE SCALE GENOMIC DNA]</scope>
    <source>
        <strain evidence="2 3">CECT 3273</strain>
    </source>
</reference>
<gene>
    <name evidence="2" type="ORF">FHS37_005112</name>
</gene>
<name>A0A7W7V8F6_9ACTN</name>
<accession>A0A7W7V8F6</accession>